<evidence type="ECO:0000313" key="3">
    <source>
        <dbReference type="Proteomes" id="UP000383932"/>
    </source>
</evidence>
<keyword evidence="3" id="KW-1185">Reference proteome</keyword>
<dbReference type="EMBL" id="SSOP01001072">
    <property type="protein sequence ID" value="KAB5587465.1"/>
    <property type="molecule type" value="Genomic_DNA"/>
</dbReference>
<proteinExistence type="predicted"/>
<dbReference type="Proteomes" id="UP000383932">
    <property type="component" value="Unassembled WGS sequence"/>
</dbReference>
<sequence>MPPAMRTRSSTCKAKEVLALSSTSSTVATATAAGHLPHDSLVSTSSVEPPVNTSALESSAKSPMLEPTVNPQALGPFANPPELELPVNTPILELPAQGLTPVK</sequence>
<feature type="compositionally biased region" description="Polar residues" evidence="1">
    <location>
        <begin position="41"/>
        <end position="61"/>
    </location>
</feature>
<name>A0A5N5Q6I4_9AGAM</name>
<feature type="region of interest" description="Disordered" evidence="1">
    <location>
        <begin position="35"/>
        <end position="81"/>
    </location>
</feature>
<evidence type="ECO:0000313" key="2">
    <source>
        <dbReference type="EMBL" id="KAB5587465.1"/>
    </source>
</evidence>
<accession>A0A5N5Q6I4</accession>
<dbReference type="AlphaFoldDB" id="A0A5N5Q6I4"/>
<gene>
    <name evidence="2" type="ORF">CTheo_9097</name>
</gene>
<organism evidence="2 3">
    <name type="scientific">Ceratobasidium theobromae</name>
    <dbReference type="NCBI Taxonomy" id="1582974"/>
    <lineage>
        <taxon>Eukaryota</taxon>
        <taxon>Fungi</taxon>
        <taxon>Dikarya</taxon>
        <taxon>Basidiomycota</taxon>
        <taxon>Agaricomycotina</taxon>
        <taxon>Agaricomycetes</taxon>
        <taxon>Cantharellales</taxon>
        <taxon>Ceratobasidiaceae</taxon>
        <taxon>Ceratobasidium</taxon>
    </lineage>
</organism>
<reference evidence="2 3" key="1">
    <citation type="journal article" date="2019" name="Fungal Biol. Biotechnol.">
        <title>Draft genome sequence of fastidious pathogen Ceratobasidium theobromae, which causes vascular-streak dieback in Theobroma cacao.</title>
        <authorList>
            <person name="Ali S.S."/>
            <person name="Asman A."/>
            <person name="Shao J."/>
            <person name="Firmansyah A.P."/>
            <person name="Susilo A.W."/>
            <person name="Rosmana A."/>
            <person name="McMahon P."/>
            <person name="Junaid M."/>
            <person name="Guest D."/>
            <person name="Kheng T.Y."/>
            <person name="Meinhardt L.W."/>
            <person name="Bailey B.A."/>
        </authorList>
    </citation>
    <scope>NUCLEOTIDE SEQUENCE [LARGE SCALE GENOMIC DNA]</scope>
    <source>
        <strain evidence="2 3">CT2</strain>
    </source>
</reference>
<evidence type="ECO:0000256" key="1">
    <source>
        <dbReference type="SAM" id="MobiDB-lite"/>
    </source>
</evidence>
<protein>
    <submittedName>
        <fullName evidence="2">Uncharacterized protein</fullName>
    </submittedName>
</protein>
<comment type="caution">
    <text evidence="2">The sequence shown here is derived from an EMBL/GenBank/DDBJ whole genome shotgun (WGS) entry which is preliminary data.</text>
</comment>